<keyword evidence="1" id="KW-0812">Transmembrane</keyword>
<keyword evidence="1" id="KW-1133">Transmembrane helix</keyword>
<evidence type="ECO:0000313" key="3">
    <source>
        <dbReference type="Proteomes" id="UP001230978"/>
    </source>
</evidence>
<protein>
    <submittedName>
        <fullName evidence="2">Uncharacterized protein</fullName>
    </submittedName>
</protein>
<dbReference type="EMBL" id="CP124535">
    <property type="protein sequence ID" value="WGV16193.1"/>
    <property type="molecule type" value="Genomic_DNA"/>
</dbReference>
<reference evidence="2 3" key="1">
    <citation type="submission" date="2023-04" db="EMBL/GenBank/DDBJ databases">
        <title>YMD61, complete Genome.</title>
        <authorList>
            <person name="Zhang J."/>
        </authorList>
    </citation>
    <scope>NUCLEOTIDE SEQUENCE [LARGE SCALE GENOMIC DNA]</scope>
    <source>
        <strain evidence="2 3">YMD61</strain>
    </source>
</reference>
<organism evidence="2 3">
    <name type="scientific">Fuscovulum ytuae</name>
    <dbReference type="NCBI Taxonomy" id="3042299"/>
    <lineage>
        <taxon>Bacteria</taxon>
        <taxon>Pseudomonadati</taxon>
        <taxon>Pseudomonadota</taxon>
        <taxon>Alphaproteobacteria</taxon>
        <taxon>Rhodobacterales</taxon>
        <taxon>Paracoccaceae</taxon>
        <taxon>Fuscovulum</taxon>
    </lineage>
</organism>
<sequence length="56" mass="5905">MRFLLPSLLLSLLFCAVALAFSLGMGQVRGDWLFAAVMLAVGLGLLTGPILADQRG</sequence>
<gene>
    <name evidence="2" type="ORF">QF092_18415</name>
</gene>
<dbReference type="Proteomes" id="UP001230978">
    <property type="component" value="Chromosome"/>
</dbReference>
<dbReference type="RefSeq" id="WP_281466296.1">
    <property type="nucleotide sequence ID" value="NZ_CP124535.1"/>
</dbReference>
<keyword evidence="1" id="KW-0472">Membrane</keyword>
<accession>A0ABY8Q5Q3</accession>
<keyword evidence="3" id="KW-1185">Reference proteome</keyword>
<evidence type="ECO:0000313" key="2">
    <source>
        <dbReference type="EMBL" id="WGV16193.1"/>
    </source>
</evidence>
<proteinExistence type="predicted"/>
<feature type="transmembrane region" description="Helical" evidence="1">
    <location>
        <begin position="32"/>
        <end position="52"/>
    </location>
</feature>
<evidence type="ECO:0000256" key="1">
    <source>
        <dbReference type="SAM" id="Phobius"/>
    </source>
</evidence>
<name>A0ABY8Q5Q3_9RHOB</name>